<dbReference type="Proteomes" id="UP001501470">
    <property type="component" value="Unassembled WGS sequence"/>
</dbReference>
<feature type="region of interest" description="Disordered" evidence="1">
    <location>
        <begin position="1"/>
        <end position="20"/>
    </location>
</feature>
<name>A0ABP4PCT5_9ACTN</name>
<organism evidence="2 3">
    <name type="scientific">Dactylosporangium maewongense</name>
    <dbReference type="NCBI Taxonomy" id="634393"/>
    <lineage>
        <taxon>Bacteria</taxon>
        <taxon>Bacillati</taxon>
        <taxon>Actinomycetota</taxon>
        <taxon>Actinomycetes</taxon>
        <taxon>Micromonosporales</taxon>
        <taxon>Micromonosporaceae</taxon>
        <taxon>Dactylosporangium</taxon>
    </lineage>
</organism>
<feature type="region of interest" description="Disordered" evidence="1">
    <location>
        <begin position="90"/>
        <end position="116"/>
    </location>
</feature>
<dbReference type="EMBL" id="BAAAQD010000074">
    <property type="protein sequence ID" value="GAA1578253.1"/>
    <property type="molecule type" value="Genomic_DNA"/>
</dbReference>
<evidence type="ECO:0000256" key="1">
    <source>
        <dbReference type="SAM" id="MobiDB-lite"/>
    </source>
</evidence>
<gene>
    <name evidence="2" type="ORF">GCM10009827_119990</name>
</gene>
<feature type="compositionally biased region" description="Gly residues" evidence="1">
    <location>
        <begin position="101"/>
        <end position="116"/>
    </location>
</feature>
<evidence type="ECO:0000313" key="3">
    <source>
        <dbReference type="Proteomes" id="UP001501470"/>
    </source>
</evidence>
<sequence>MVVSPEAKQGASNDEHLLFSTGEVPGRGVDALYQLGKDVEYFAVLASRRDHGKVLGHGELREHGTALFDMTYAESRAPCARPGADLAAVEADVASSRPGQPGDGIQQGGLAGSVRA</sequence>
<proteinExistence type="predicted"/>
<keyword evidence="3" id="KW-1185">Reference proteome</keyword>
<accession>A0ABP4PCT5</accession>
<comment type="caution">
    <text evidence="2">The sequence shown here is derived from an EMBL/GenBank/DDBJ whole genome shotgun (WGS) entry which is preliminary data.</text>
</comment>
<reference evidence="3" key="1">
    <citation type="journal article" date="2019" name="Int. J. Syst. Evol. Microbiol.">
        <title>The Global Catalogue of Microorganisms (GCM) 10K type strain sequencing project: providing services to taxonomists for standard genome sequencing and annotation.</title>
        <authorList>
            <consortium name="The Broad Institute Genomics Platform"/>
            <consortium name="The Broad Institute Genome Sequencing Center for Infectious Disease"/>
            <person name="Wu L."/>
            <person name="Ma J."/>
        </authorList>
    </citation>
    <scope>NUCLEOTIDE SEQUENCE [LARGE SCALE GENOMIC DNA]</scope>
    <source>
        <strain evidence="3">JCM 15933</strain>
    </source>
</reference>
<protein>
    <submittedName>
        <fullName evidence="2">Uncharacterized protein</fullName>
    </submittedName>
</protein>
<evidence type="ECO:0000313" key="2">
    <source>
        <dbReference type="EMBL" id="GAA1578253.1"/>
    </source>
</evidence>